<feature type="chain" id="PRO_5024792747" description="Transmembrane protein" evidence="1">
    <location>
        <begin position="23"/>
        <end position="119"/>
    </location>
</feature>
<proteinExistence type="predicted"/>
<feature type="signal peptide" evidence="1">
    <location>
        <begin position="1"/>
        <end position="22"/>
    </location>
</feature>
<dbReference type="AlphaFoldDB" id="A0A654EKR1"/>
<dbReference type="ExpressionAtlas" id="A0A654EKR1">
    <property type="expression patterns" value="baseline"/>
</dbReference>
<reference evidence="2 3" key="1">
    <citation type="submission" date="2019-11" db="EMBL/GenBank/DDBJ databases">
        <authorList>
            <person name="Jiao W.-B."/>
            <person name="Schneeberger K."/>
        </authorList>
    </citation>
    <scope>NUCLEOTIDE SEQUENCE [LARGE SCALE GENOMIC DNA]</scope>
    <source>
        <strain evidence="3">cv. An-1</strain>
    </source>
</reference>
<name>A0A654EKR1_ARATH</name>
<evidence type="ECO:0008006" key="4">
    <source>
        <dbReference type="Google" id="ProtNLM"/>
    </source>
</evidence>
<organism evidence="2 3">
    <name type="scientific">Arabidopsis thaliana</name>
    <name type="common">Mouse-ear cress</name>
    <dbReference type="NCBI Taxonomy" id="3702"/>
    <lineage>
        <taxon>Eukaryota</taxon>
        <taxon>Viridiplantae</taxon>
        <taxon>Streptophyta</taxon>
        <taxon>Embryophyta</taxon>
        <taxon>Tracheophyta</taxon>
        <taxon>Spermatophyta</taxon>
        <taxon>Magnoliopsida</taxon>
        <taxon>eudicotyledons</taxon>
        <taxon>Gunneridae</taxon>
        <taxon>Pentapetalae</taxon>
        <taxon>rosids</taxon>
        <taxon>malvids</taxon>
        <taxon>Brassicales</taxon>
        <taxon>Brassicaceae</taxon>
        <taxon>Camelineae</taxon>
        <taxon>Arabidopsis</taxon>
    </lineage>
</organism>
<accession>A0A654EKR1</accession>
<evidence type="ECO:0000313" key="3">
    <source>
        <dbReference type="Proteomes" id="UP000426265"/>
    </source>
</evidence>
<protein>
    <recommendedName>
        <fullName evidence="4">Transmembrane protein</fullName>
    </recommendedName>
</protein>
<evidence type="ECO:0000313" key="2">
    <source>
        <dbReference type="EMBL" id="VYS49310.1"/>
    </source>
</evidence>
<keyword evidence="1" id="KW-0732">Signal</keyword>
<dbReference type="Proteomes" id="UP000426265">
    <property type="component" value="Unassembled WGS sequence"/>
</dbReference>
<evidence type="ECO:0000256" key="1">
    <source>
        <dbReference type="SAM" id="SignalP"/>
    </source>
</evidence>
<dbReference type="EMBL" id="CACRSJ010000104">
    <property type="protein sequence ID" value="VYS49310.1"/>
    <property type="molecule type" value="Genomic_DNA"/>
</dbReference>
<gene>
    <name evidence="2" type="ORF">AN1_LOCUS4789</name>
</gene>
<sequence length="119" mass="13380">MSSMNMIKITMMMALVLMGVRATTVTQSQETDRKFECHSMNHIACTGCLFGCGIMECTGTQRCVILFALDLVVKTITVANVVRNVVIGGAWVHLVEDFRFMGLRLVEILVYYFSCYLTH</sequence>